<keyword evidence="4" id="KW-1185">Reference proteome</keyword>
<dbReference type="Proteomes" id="UP000309061">
    <property type="component" value="Chromosome"/>
</dbReference>
<organism evidence="3 4">
    <name type="scientific">Methylocystis heyeri</name>
    <dbReference type="NCBI Taxonomy" id="391905"/>
    <lineage>
        <taxon>Bacteria</taxon>
        <taxon>Pseudomonadati</taxon>
        <taxon>Pseudomonadota</taxon>
        <taxon>Alphaproteobacteria</taxon>
        <taxon>Hyphomicrobiales</taxon>
        <taxon>Methylocystaceae</taxon>
        <taxon>Methylocystis</taxon>
    </lineage>
</organism>
<dbReference type="InterPro" id="IPR025538">
    <property type="entry name" value="DUF4424"/>
</dbReference>
<sequence length="406" mass="44297">MTVMARSIKRTSTMIRSRRMCNALVAVLALLTAPEASYAQESLTELLQRGPSFANSSSEGALVIDSQDVSVDPHSIRLKYRISNSSAEALTTVLTMPLPDLDFNDPDASLAIPGTDPTNFMEIKASADQKPLNFVFTQSAFANDKDVSPQLRANHLPLVPVDGFQNQLSALGRGAREKLADQGLLARSGTNQAGETLYFPTWIVKTTGRANLSIAAGQSLSIELRYRTSLGVSKDSVWREPLRSQRGLAAEIERRRVEYCPDHAVYAGVDKLVSTYIEQTKNLEAGKESAKSVAKPDPVPSFFPFSLFQQSDSPPPPAAETAKPAAPPPVANVANLREWRIALDLATGSPPMPVKEFRLLVDKAKKDRVVSFCMNNLKRVSSTAFEMRATDFTPLQPLKIILVGPE</sequence>
<dbReference type="Pfam" id="PF14415">
    <property type="entry name" value="DUF4424"/>
    <property type="match status" value="2"/>
</dbReference>
<proteinExistence type="predicted"/>
<evidence type="ECO:0000313" key="3">
    <source>
        <dbReference type="EMBL" id="QGM47270.1"/>
    </source>
</evidence>
<protein>
    <submittedName>
        <fullName evidence="3">DUF4424 domain-containing protein</fullName>
    </submittedName>
</protein>
<dbReference type="KEGG" id="mhey:H2LOC_017125"/>
<dbReference type="OrthoDB" id="7299818at2"/>
<feature type="domain" description="DUF4424" evidence="2">
    <location>
        <begin position="61"/>
        <end position="278"/>
    </location>
</feature>
<keyword evidence="1" id="KW-0732">Signal</keyword>
<reference evidence="3 4" key="1">
    <citation type="submission" date="2019-11" db="EMBL/GenBank/DDBJ databases">
        <title>The genome sequence of Methylocystis heyeri.</title>
        <authorList>
            <person name="Oshkin I.Y."/>
            <person name="Miroshnikov K."/>
            <person name="Dedysh S.N."/>
        </authorList>
    </citation>
    <scope>NUCLEOTIDE SEQUENCE [LARGE SCALE GENOMIC DNA]</scope>
    <source>
        <strain evidence="3 4">H2</strain>
    </source>
</reference>
<feature type="chain" id="PRO_5025514953" evidence="1">
    <location>
        <begin position="40"/>
        <end position="406"/>
    </location>
</feature>
<name>A0A6B8KKN9_9HYPH</name>
<evidence type="ECO:0000313" key="4">
    <source>
        <dbReference type="Proteomes" id="UP000309061"/>
    </source>
</evidence>
<dbReference type="AlphaFoldDB" id="A0A6B8KKN9"/>
<feature type="signal peptide" evidence="1">
    <location>
        <begin position="1"/>
        <end position="39"/>
    </location>
</feature>
<dbReference type="EMBL" id="CP046052">
    <property type="protein sequence ID" value="QGM47270.1"/>
    <property type="molecule type" value="Genomic_DNA"/>
</dbReference>
<accession>A0A6B8KKN9</accession>
<evidence type="ECO:0000256" key="1">
    <source>
        <dbReference type="SAM" id="SignalP"/>
    </source>
</evidence>
<feature type="domain" description="DUF4424" evidence="2">
    <location>
        <begin position="352"/>
        <end position="400"/>
    </location>
</feature>
<gene>
    <name evidence="3" type="ORF">H2LOC_017125</name>
</gene>
<evidence type="ECO:0000259" key="2">
    <source>
        <dbReference type="Pfam" id="PF14415"/>
    </source>
</evidence>